<sequence length="243" mass="27510">MVRAIIEGRKTQTRRVAIPKRSAVDFIGGGPKNGPDWNDPSCWGFEDPNSGFWWALRGNEECHQLPCPHGDVGDRLWVRKTHEVRSIGTETFEGGRPTRRYAGIAYRADDGRAEVDIDLDTYQALDAKELRGWSPSIHMPRWASRVTLEITGVRVERLQDISEVDAIDEGARTLDEGWLRQQFPDYFAARDATPPGEKPPLGPSPRMRFAKLWDGLNAARGHGWDTNPWVWVVEFKRMGGTSE</sequence>
<reference evidence="1 2" key="1">
    <citation type="submission" date="2015-11" db="EMBL/GenBank/DDBJ databases">
        <title>Expanding the genomic diversity of Burkholderia species for the development of highly accurate diagnostics.</title>
        <authorList>
            <person name="Sahl J."/>
            <person name="Keim P."/>
            <person name="Wagner D."/>
        </authorList>
    </citation>
    <scope>NUCLEOTIDE SEQUENCE [LARGE SCALE GENOMIC DNA]</scope>
    <source>
        <strain evidence="1 2">MSMB1585WGS</strain>
    </source>
</reference>
<dbReference type="RefSeq" id="WP_060040573.1">
    <property type="nucleotide sequence ID" value="NZ_LPAD01000077.1"/>
</dbReference>
<dbReference type="AlphaFoldDB" id="A0ABD4E0N7"/>
<name>A0ABD4E0N7_9BURK</name>
<evidence type="ECO:0000313" key="1">
    <source>
        <dbReference type="EMBL" id="KVN82224.1"/>
    </source>
</evidence>
<evidence type="ECO:0008006" key="3">
    <source>
        <dbReference type="Google" id="ProtNLM"/>
    </source>
</evidence>
<dbReference type="EMBL" id="LPAD01000077">
    <property type="protein sequence ID" value="KVN82224.1"/>
    <property type="molecule type" value="Genomic_DNA"/>
</dbReference>
<evidence type="ECO:0000313" key="2">
    <source>
        <dbReference type="Proteomes" id="UP000057910"/>
    </source>
</evidence>
<gene>
    <name evidence="1" type="ORF">WJ68_17920</name>
</gene>
<accession>A0ABD4E0N7</accession>
<protein>
    <recommendedName>
        <fullName evidence="3">Morphogenetic protein</fullName>
    </recommendedName>
</protein>
<organism evidence="1 2">
    <name type="scientific">Burkholderia ubonensis</name>
    <dbReference type="NCBI Taxonomy" id="101571"/>
    <lineage>
        <taxon>Bacteria</taxon>
        <taxon>Pseudomonadati</taxon>
        <taxon>Pseudomonadota</taxon>
        <taxon>Betaproteobacteria</taxon>
        <taxon>Burkholderiales</taxon>
        <taxon>Burkholderiaceae</taxon>
        <taxon>Burkholderia</taxon>
        <taxon>Burkholderia cepacia complex</taxon>
    </lineage>
</organism>
<comment type="caution">
    <text evidence="1">The sequence shown here is derived from an EMBL/GenBank/DDBJ whole genome shotgun (WGS) entry which is preliminary data.</text>
</comment>
<dbReference type="Proteomes" id="UP000057910">
    <property type="component" value="Unassembled WGS sequence"/>
</dbReference>
<proteinExistence type="predicted"/>